<keyword evidence="2" id="KW-0805">Transcription regulation</keyword>
<name>A0A9X3XBV5_9BACT</name>
<dbReference type="PANTHER" id="PTHR43133:SF58">
    <property type="entry name" value="ECF RNA POLYMERASE SIGMA FACTOR SIGD"/>
    <property type="match status" value="1"/>
</dbReference>
<dbReference type="EMBL" id="JAGTJJ010000052">
    <property type="protein sequence ID" value="MDC3987407.1"/>
    <property type="molecule type" value="Genomic_DNA"/>
</dbReference>
<dbReference type="AlphaFoldDB" id="A0A9X3XBV5"/>
<accession>A0A9X3XBV5</accession>
<dbReference type="Gene3D" id="1.10.1740.10">
    <property type="match status" value="1"/>
</dbReference>
<evidence type="ECO:0000256" key="5">
    <source>
        <dbReference type="ARBA" id="ARBA00023163"/>
    </source>
</evidence>
<dbReference type="GO" id="GO:0006352">
    <property type="term" value="P:DNA-templated transcription initiation"/>
    <property type="evidence" value="ECO:0007669"/>
    <property type="project" value="InterPro"/>
</dbReference>
<dbReference type="SUPFAM" id="SSF88946">
    <property type="entry name" value="Sigma2 domain of RNA polymerase sigma factors"/>
    <property type="match status" value="1"/>
</dbReference>
<keyword evidence="4" id="KW-0238">DNA-binding</keyword>
<dbReference type="RefSeq" id="WP_272426862.1">
    <property type="nucleotide sequence ID" value="NZ_JAGTJJ010000052.1"/>
</dbReference>
<evidence type="ECO:0000256" key="6">
    <source>
        <dbReference type="SAM" id="MobiDB-lite"/>
    </source>
</evidence>
<dbReference type="GO" id="GO:0016987">
    <property type="term" value="F:sigma factor activity"/>
    <property type="evidence" value="ECO:0007669"/>
    <property type="project" value="UniProtKB-KW"/>
</dbReference>
<evidence type="ECO:0000256" key="4">
    <source>
        <dbReference type="ARBA" id="ARBA00023125"/>
    </source>
</evidence>
<keyword evidence="8" id="KW-1185">Reference proteome</keyword>
<dbReference type="InterPro" id="IPR013324">
    <property type="entry name" value="RNA_pol_sigma_r3/r4-like"/>
</dbReference>
<evidence type="ECO:0000313" key="7">
    <source>
        <dbReference type="EMBL" id="MDC3987407.1"/>
    </source>
</evidence>
<evidence type="ECO:0000256" key="1">
    <source>
        <dbReference type="ARBA" id="ARBA00010641"/>
    </source>
</evidence>
<organism evidence="7 8">
    <name type="scientific">Polyangium jinanense</name>
    <dbReference type="NCBI Taxonomy" id="2829994"/>
    <lineage>
        <taxon>Bacteria</taxon>
        <taxon>Pseudomonadati</taxon>
        <taxon>Myxococcota</taxon>
        <taxon>Polyangia</taxon>
        <taxon>Polyangiales</taxon>
        <taxon>Polyangiaceae</taxon>
        <taxon>Polyangium</taxon>
    </lineage>
</organism>
<dbReference type="SUPFAM" id="SSF88659">
    <property type="entry name" value="Sigma3 and sigma4 domains of RNA polymerase sigma factors"/>
    <property type="match status" value="1"/>
</dbReference>
<feature type="region of interest" description="Disordered" evidence="6">
    <location>
        <begin position="110"/>
        <end position="133"/>
    </location>
</feature>
<reference evidence="7 8" key="1">
    <citation type="submission" date="2021-04" db="EMBL/GenBank/DDBJ databases">
        <title>Genome analysis of Polyangium sp.</title>
        <authorList>
            <person name="Li Y."/>
            <person name="Wang J."/>
        </authorList>
    </citation>
    <scope>NUCLEOTIDE SEQUENCE [LARGE SCALE GENOMIC DNA]</scope>
    <source>
        <strain evidence="7 8">SDU14</strain>
    </source>
</reference>
<evidence type="ECO:0000313" key="8">
    <source>
        <dbReference type="Proteomes" id="UP001151081"/>
    </source>
</evidence>
<dbReference type="InterPro" id="IPR039425">
    <property type="entry name" value="RNA_pol_sigma-70-like"/>
</dbReference>
<comment type="similarity">
    <text evidence="1">Belongs to the sigma-70 factor family. ECF subfamily.</text>
</comment>
<dbReference type="PANTHER" id="PTHR43133">
    <property type="entry name" value="RNA POLYMERASE ECF-TYPE SIGMA FACTO"/>
    <property type="match status" value="1"/>
</dbReference>
<gene>
    <name evidence="7" type="ORF">KEG57_43460</name>
</gene>
<keyword evidence="3" id="KW-0731">Sigma factor</keyword>
<sequence>MLAPELTVALVAKALVGERQAVRALVDRLTPVVQMRVARALRRRRGAALGRDVRQEVEDLTQSVFLAIFANGGQALRKWDPARGSSLEGFVGLLADHEIASILRSRRRSPWTEDPTADEDLAEDAPPGDVGPELETLTREALRTIVDRLRERLSDRGLELFFLLFVEERSTEEVCADTGLTPDAVYAWRSRIGKLVRQIAAELVSENEDSDRRSLRRPP</sequence>
<dbReference type="InterPro" id="IPR013325">
    <property type="entry name" value="RNA_pol_sigma_r2"/>
</dbReference>
<keyword evidence="5" id="KW-0804">Transcription</keyword>
<evidence type="ECO:0000256" key="3">
    <source>
        <dbReference type="ARBA" id="ARBA00023082"/>
    </source>
</evidence>
<dbReference type="GO" id="GO:0003677">
    <property type="term" value="F:DNA binding"/>
    <property type="evidence" value="ECO:0007669"/>
    <property type="project" value="UniProtKB-KW"/>
</dbReference>
<dbReference type="Proteomes" id="UP001151081">
    <property type="component" value="Unassembled WGS sequence"/>
</dbReference>
<protein>
    <submittedName>
        <fullName evidence="7">Sigma-70 family RNA polymerase sigma factor</fullName>
    </submittedName>
</protein>
<proteinExistence type="inferred from homology"/>
<comment type="caution">
    <text evidence="7">The sequence shown here is derived from an EMBL/GenBank/DDBJ whole genome shotgun (WGS) entry which is preliminary data.</text>
</comment>
<evidence type="ECO:0000256" key="2">
    <source>
        <dbReference type="ARBA" id="ARBA00023015"/>
    </source>
</evidence>